<sequence length="26" mass="2724">MNFTAGFGPSNSLILTVSCTHVDKAI</sequence>
<evidence type="ECO:0000313" key="1">
    <source>
        <dbReference type="EMBL" id="MBX55649.1"/>
    </source>
</evidence>
<protein>
    <submittedName>
        <fullName evidence="1">Uncharacterized protein</fullName>
    </submittedName>
</protein>
<dbReference type="EMBL" id="GGEC01075165">
    <property type="protein sequence ID" value="MBX55649.1"/>
    <property type="molecule type" value="Transcribed_RNA"/>
</dbReference>
<accession>A0A2P2PM00</accession>
<name>A0A2P2PM00_RHIMU</name>
<dbReference type="AlphaFoldDB" id="A0A2P2PM00"/>
<proteinExistence type="predicted"/>
<reference evidence="1" key="1">
    <citation type="submission" date="2018-02" db="EMBL/GenBank/DDBJ databases">
        <title>Rhizophora mucronata_Transcriptome.</title>
        <authorList>
            <person name="Meera S.P."/>
            <person name="Sreeshan A."/>
            <person name="Augustine A."/>
        </authorList>
    </citation>
    <scope>NUCLEOTIDE SEQUENCE</scope>
    <source>
        <tissue evidence="1">Leaf</tissue>
    </source>
</reference>
<organism evidence="1">
    <name type="scientific">Rhizophora mucronata</name>
    <name type="common">Asiatic mangrove</name>
    <dbReference type="NCBI Taxonomy" id="61149"/>
    <lineage>
        <taxon>Eukaryota</taxon>
        <taxon>Viridiplantae</taxon>
        <taxon>Streptophyta</taxon>
        <taxon>Embryophyta</taxon>
        <taxon>Tracheophyta</taxon>
        <taxon>Spermatophyta</taxon>
        <taxon>Magnoliopsida</taxon>
        <taxon>eudicotyledons</taxon>
        <taxon>Gunneridae</taxon>
        <taxon>Pentapetalae</taxon>
        <taxon>rosids</taxon>
        <taxon>fabids</taxon>
        <taxon>Malpighiales</taxon>
        <taxon>Rhizophoraceae</taxon>
        <taxon>Rhizophora</taxon>
    </lineage>
</organism>